<evidence type="ECO:0000313" key="3">
    <source>
        <dbReference type="Proteomes" id="UP001164746"/>
    </source>
</evidence>
<evidence type="ECO:0000313" key="2">
    <source>
        <dbReference type="EMBL" id="WAR07111.1"/>
    </source>
</evidence>
<proteinExistence type="predicted"/>
<feature type="region of interest" description="Disordered" evidence="1">
    <location>
        <begin position="167"/>
        <end position="194"/>
    </location>
</feature>
<gene>
    <name evidence="2" type="ORF">MAR_017069</name>
</gene>
<keyword evidence="3" id="KW-1185">Reference proteome</keyword>
<dbReference type="Proteomes" id="UP001164746">
    <property type="component" value="Chromosome 6"/>
</dbReference>
<reference evidence="2" key="1">
    <citation type="submission" date="2022-11" db="EMBL/GenBank/DDBJ databases">
        <title>Centuries of genome instability and evolution in soft-shell clam transmissible cancer (bioRxiv).</title>
        <authorList>
            <person name="Hart S.F.M."/>
            <person name="Yonemitsu M.A."/>
            <person name="Giersch R.M."/>
            <person name="Beal B.F."/>
            <person name="Arriagada G."/>
            <person name="Davis B.W."/>
            <person name="Ostrander E.A."/>
            <person name="Goff S.P."/>
            <person name="Metzger M.J."/>
        </authorList>
    </citation>
    <scope>NUCLEOTIDE SEQUENCE</scope>
    <source>
        <strain evidence="2">MELC-2E11</strain>
        <tissue evidence="2">Siphon/mantle</tissue>
    </source>
</reference>
<accession>A0ABY7EEE6</accession>
<dbReference type="EMBL" id="CP111017">
    <property type="protein sequence ID" value="WAR07111.1"/>
    <property type="molecule type" value="Genomic_DNA"/>
</dbReference>
<name>A0ABY7EEE6_MYAAR</name>
<evidence type="ECO:0000256" key="1">
    <source>
        <dbReference type="SAM" id="MobiDB-lite"/>
    </source>
</evidence>
<protein>
    <submittedName>
        <fullName evidence="2">Uncharacterized protein</fullName>
    </submittedName>
</protein>
<sequence length="415" mass="46671">MEESVSPICSVRVPWTAYPRAHYFRKHFNDVHDRLRRILGALPVPIIDDACIIALEKVRKRLGSFLEVDFLGRHTPPPGEVYVVDPVELRNHVNTTVPGHRTELSHEPPLKINVFYAQIHDMNGSLQQMLFHDYDTSKKKTTVHSVQMENLTAHTAQLHIADDVEVASGGSAEQPEKCVEEDQRQENATNDKDVEGLVDDYEGTMSSVEYILNLLRKLTFEIEGYLLQGGGSKQQSYIPPPSTIPHEMRKSLLAVNDVYAVCTLYNEPTVLLKARADVEVNEFTNHSHSRKLLENACFKDTINTIQSIRLKYKYTAALNVEVVSRPFQHFARNDVEQGDTISASENYVGTLGGFVQWLGDLYMLTCQHVVGSKSIVKVQKPGCVPTRVIGRATPNMSIESGTHGDRSCAYGWNRL</sequence>
<organism evidence="2 3">
    <name type="scientific">Mya arenaria</name>
    <name type="common">Soft-shell clam</name>
    <dbReference type="NCBI Taxonomy" id="6604"/>
    <lineage>
        <taxon>Eukaryota</taxon>
        <taxon>Metazoa</taxon>
        <taxon>Spiralia</taxon>
        <taxon>Lophotrochozoa</taxon>
        <taxon>Mollusca</taxon>
        <taxon>Bivalvia</taxon>
        <taxon>Autobranchia</taxon>
        <taxon>Heteroconchia</taxon>
        <taxon>Euheterodonta</taxon>
        <taxon>Imparidentia</taxon>
        <taxon>Neoheterodontei</taxon>
        <taxon>Myida</taxon>
        <taxon>Myoidea</taxon>
        <taxon>Myidae</taxon>
        <taxon>Mya</taxon>
    </lineage>
</organism>
<feature type="compositionally biased region" description="Basic and acidic residues" evidence="1">
    <location>
        <begin position="174"/>
        <end position="194"/>
    </location>
</feature>